<keyword evidence="2" id="KW-0805">Transcription regulation</keyword>
<dbReference type="STRING" id="1891926.Fuma_03024"/>
<keyword evidence="5" id="KW-0804">Transcription</keyword>
<dbReference type="GO" id="GO:0003677">
    <property type="term" value="F:DNA binding"/>
    <property type="evidence" value="ECO:0007669"/>
    <property type="project" value="UniProtKB-KW"/>
</dbReference>
<evidence type="ECO:0000256" key="4">
    <source>
        <dbReference type="ARBA" id="ARBA00023125"/>
    </source>
</evidence>
<comment type="similarity">
    <text evidence="1">Belongs to the sigma-70 factor family. ECF subfamily.</text>
</comment>
<dbReference type="Gene3D" id="1.10.10.10">
    <property type="entry name" value="Winged helix-like DNA-binding domain superfamily/Winged helix DNA-binding domain"/>
    <property type="match status" value="1"/>
</dbReference>
<keyword evidence="7" id="KW-1185">Reference proteome</keyword>
<dbReference type="PANTHER" id="PTHR43133:SF8">
    <property type="entry name" value="RNA POLYMERASE SIGMA FACTOR HI_1459-RELATED"/>
    <property type="match status" value="1"/>
</dbReference>
<dbReference type="GO" id="GO:0016987">
    <property type="term" value="F:sigma factor activity"/>
    <property type="evidence" value="ECO:0007669"/>
    <property type="project" value="UniProtKB-KW"/>
</dbReference>
<proteinExistence type="inferred from homology"/>
<accession>A0A1P8WHA6</accession>
<evidence type="ECO:0000256" key="3">
    <source>
        <dbReference type="ARBA" id="ARBA00023082"/>
    </source>
</evidence>
<dbReference type="SUPFAM" id="SSF88659">
    <property type="entry name" value="Sigma3 and sigma4 domains of RNA polymerase sigma factors"/>
    <property type="match status" value="1"/>
</dbReference>
<dbReference type="RefSeq" id="WP_077024869.1">
    <property type="nucleotide sequence ID" value="NZ_CP017641.1"/>
</dbReference>
<keyword evidence="4" id="KW-0238">DNA-binding</keyword>
<dbReference type="Gene3D" id="1.10.1740.10">
    <property type="match status" value="1"/>
</dbReference>
<dbReference type="AlphaFoldDB" id="A0A1P8WHA6"/>
<dbReference type="InterPro" id="IPR036388">
    <property type="entry name" value="WH-like_DNA-bd_sf"/>
</dbReference>
<dbReference type="GO" id="GO:0006352">
    <property type="term" value="P:DNA-templated transcription initiation"/>
    <property type="evidence" value="ECO:0007669"/>
    <property type="project" value="InterPro"/>
</dbReference>
<sequence length="184" mass="20961">MHCENRPTPEKIKDLLIEIFNENWHRLVHRALRRIDDHNTASDVVQAAFTATLKAIDDGQIHHCDRARLGGFIGKVVDNEAISYLRWRNRQYVAETGFDGQQLSELAIAQETDDLDKNSHSRLKVAIRRLSNADRDLLHRIYSEGLTRAAITELTGLSTTTITNRHKESLARLAVEIGRVTRSN</sequence>
<dbReference type="InterPro" id="IPR013324">
    <property type="entry name" value="RNA_pol_sigma_r3/r4-like"/>
</dbReference>
<dbReference type="NCBIfam" id="TIGR02937">
    <property type="entry name" value="sigma70-ECF"/>
    <property type="match status" value="1"/>
</dbReference>
<evidence type="ECO:0000256" key="2">
    <source>
        <dbReference type="ARBA" id="ARBA00023015"/>
    </source>
</evidence>
<name>A0A1P8WHA6_9PLAN</name>
<evidence type="ECO:0000313" key="7">
    <source>
        <dbReference type="Proteomes" id="UP000187735"/>
    </source>
</evidence>
<dbReference type="Proteomes" id="UP000187735">
    <property type="component" value="Chromosome"/>
</dbReference>
<protein>
    <submittedName>
        <fullName evidence="6">RNA polymerase sigma factor</fullName>
    </submittedName>
</protein>
<gene>
    <name evidence="6" type="ORF">Fuma_03024</name>
</gene>
<reference evidence="6 7" key="1">
    <citation type="journal article" date="2016" name="Front. Microbiol.">
        <title>Fuerstia marisgermanicae gen. nov., sp. nov., an Unusual Member of the Phylum Planctomycetes from the German Wadden Sea.</title>
        <authorList>
            <person name="Kohn T."/>
            <person name="Heuer A."/>
            <person name="Jogler M."/>
            <person name="Vollmers J."/>
            <person name="Boedeker C."/>
            <person name="Bunk B."/>
            <person name="Rast P."/>
            <person name="Borchert D."/>
            <person name="Glockner I."/>
            <person name="Freese H.M."/>
            <person name="Klenk H.P."/>
            <person name="Overmann J."/>
            <person name="Kaster A.K."/>
            <person name="Rohde M."/>
            <person name="Wiegand S."/>
            <person name="Jogler C."/>
        </authorList>
    </citation>
    <scope>NUCLEOTIDE SEQUENCE [LARGE SCALE GENOMIC DNA]</scope>
    <source>
        <strain evidence="6 7">NH11</strain>
    </source>
</reference>
<dbReference type="InterPro" id="IPR014284">
    <property type="entry name" value="RNA_pol_sigma-70_dom"/>
</dbReference>
<dbReference type="EMBL" id="CP017641">
    <property type="protein sequence ID" value="APZ93407.1"/>
    <property type="molecule type" value="Genomic_DNA"/>
</dbReference>
<keyword evidence="3" id="KW-0731">Sigma factor</keyword>
<evidence type="ECO:0000256" key="1">
    <source>
        <dbReference type="ARBA" id="ARBA00010641"/>
    </source>
</evidence>
<dbReference type="InterPro" id="IPR039425">
    <property type="entry name" value="RNA_pol_sigma-70-like"/>
</dbReference>
<dbReference type="KEGG" id="fmr:Fuma_03024"/>
<organism evidence="6 7">
    <name type="scientific">Fuerstiella marisgermanici</name>
    <dbReference type="NCBI Taxonomy" id="1891926"/>
    <lineage>
        <taxon>Bacteria</taxon>
        <taxon>Pseudomonadati</taxon>
        <taxon>Planctomycetota</taxon>
        <taxon>Planctomycetia</taxon>
        <taxon>Planctomycetales</taxon>
        <taxon>Planctomycetaceae</taxon>
        <taxon>Fuerstiella</taxon>
    </lineage>
</organism>
<evidence type="ECO:0000313" key="6">
    <source>
        <dbReference type="EMBL" id="APZ93407.1"/>
    </source>
</evidence>
<dbReference type="InterPro" id="IPR013325">
    <property type="entry name" value="RNA_pol_sigma_r2"/>
</dbReference>
<dbReference type="SUPFAM" id="SSF88946">
    <property type="entry name" value="Sigma2 domain of RNA polymerase sigma factors"/>
    <property type="match status" value="1"/>
</dbReference>
<evidence type="ECO:0000256" key="5">
    <source>
        <dbReference type="ARBA" id="ARBA00023163"/>
    </source>
</evidence>
<dbReference type="PANTHER" id="PTHR43133">
    <property type="entry name" value="RNA POLYMERASE ECF-TYPE SIGMA FACTO"/>
    <property type="match status" value="1"/>
</dbReference>